<dbReference type="PANTHER" id="PTHR45638:SF11">
    <property type="entry name" value="CYCLIC NUCLEOTIDE-GATED CATION CHANNEL SUBUNIT A"/>
    <property type="match status" value="1"/>
</dbReference>
<evidence type="ECO:0000256" key="1">
    <source>
        <dbReference type="ARBA" id="ARBA00004141"/>
    </source>
</evidence>
<dbReference type="PROSITE" id="PS00888">
    <property type="entry name" value="CNMP_BINDING_1"/>
    <property type="match status" value="1"/>
</dbReference>
<dbReference type="PROSITE" id="PS00889">
    <property type="entry name" value="CNMP_BINDING_2"/>
    <property type="match status" value="1"/>
</dbReference>
<dbReference type="FunFam" id="1.10.287.630:FF:000001">
    <property type="entry name" value="Cyclic nucleotide-gated channel alpha 3"/>
    <property type="match status" value="1"/>
</dbReference>
<dbReference type="SUPFAM" id="SSF51206">
    <property type="entry name" value="cAMP-binding domain-like"/>
    <property type="match status" value="1"/>
</dbReference>
<dbReference type="GO" id="GO:0044877">
    <property type="term" value="F:protein-containing complex binding"/>
    <property type="evidence" value="ECO:0007669"/>
    <property type="project" value="TreeGrafter"/>
</dbReference>
<gene>
    <name evidence="12" type="ORF">NDES1114_LOCUS1126</name>
</gene>
<proteinExistence type="predicted"/>
<feature type="transmembrane region" description="Helical" evidence="10">
    <location>
        <begin position="85"/>
        <end position="112"/>
    </location>
</feature>
<keyword evidence="6 10" id="KW-0472">Membrane</keyword>
<evidence type="ECO:0000256" key="9">
    <source>
        <dbReference type="SAM" id="MobiDB-lite"/>
    </source>
</evidence>
<comment type="subcellular location">
    <subcellularLocation>
        <location evidence="1">Membrane</location>
        <topology evidence="1">Multi-pass membrane protein</topology>
    </subcellularLocation>
</comment>
<evidence type="ECO:0000256" key="8">
    <source>
        <dbReference type="ARBA" id="ARBA00023303"/>
    </source>
</evidence>
<evidence type="ECO:0000259" key="11">
    <source>
        <dbReference type="PROSITE" id="PS50042"/>
    </source>
</evidence>
<evidence type="ECO:0000256" key="6">
    <source>
        <dbReference type="ARBA" id="ARBA00023136"/>
    </source>
</evidence>
<accession>A0A7S1KYQ1</accession>
<dbReference type="InterPro" id="IPR050866">
    <property type="entry name" value="CNG_cation_channel"/>
</dbReference>
<dbReference type="InterPro" id="IPR018488">
    <property type="entry name" value="cNMP-bd_CS"/>
</dbReference>
<dbReference type="SMART" id="SM00100">
    <property type="entry name" value="cNMP"/>
    <property type="match status" value="1"/>
</dbReference>
<reference evidence="12" key="1">
    <citation type="submission" date="2021-01" db="EMBL/GenBank/DDBJ databases">
        <authorList>
            <person name="Corre E."/>
            <person name="Pelletier E."/>
            <person name="Niang G."/>
            <person name="Scheremetjew M."/>
            <person name="Finn R."/>
            <person name="Kale V."/>
            <person name="Holt S."/>
            <person name="Cochrane G."/>
            <person name="Meng A."/>
            <person name="Brown T."/>
            <person name="Cohen L."/>
        </authorList>
    </citation>
    <scope>NUCLEOTIDE SEQUENCE</scope>
    <source>
        <strain evidence="12">CCAP 1951/1</strain>
    </source>
</reference>
<evidence type="ECO:0000256" key="5">
    <source>
        <dbReference type="ARBA" id="ARBA00023065"/>
    </source>
</evidence>
<feature type="domain" description="Cyclic nucleotide-binding" evidence="11">
    <location>
        <begin position="269"/>
        <end position="363"/>
    </location>
</feature>
<keyword evidence="5" id="KW-0406">Ion transport</keyword>
<evidence type="ECO:0000256" key="4">
    <source>
        <dbReference type="ARBA" id="ARBA00022989"/>
    </source>
</evidence>
<dbReference type="InterPro" id="IPR000595">
    <property type="entry name" value="cNMP-bd_dom"/>
</dbReference>
<feature type="region of interest" description="Disordered" evidence="9">
    <location>
        <begin position="379"/>
        <end position="435"/>
    </location>
</feature>
<keyword evidence="2" id="KW-0813">Transport</keyword>
<dbReference type="InterPro" id="IPR018490">
    <property type="entry name" value="cNMP-bd_dom_sf"/>
</dbReference>
<dbReference type="Gene3D" id="1.10.287.70">
    <property type="match status" value="1"/>
</dbReference>
<dbReference type="InterPro" id="IPR014710">
    <property type="entry name" value="RmlC-like_jellyroll"/>
</dbReference>
<dbReference type="PANTHER" id="PTHR45638">
    <property type="entry name" value="CYCLIC NUCLEOTIDE-GATED CATION CHANNEL SUBUNIT A"/>
    <property type="match status" value="1"/>
</dbReference>
<feature type="compositionally biased region" description="Polar residues" evidence="9">
    <location>
        <begin position="380"/>
        <end position="390"/>
    </location>
</feature>
<evidence type="ECO:0000256" key="10">
    <source>
        <dbReference type="SAM" id="Phobius"/>
    </source>
</evidence>
<keyword evidence="3 10" id="KW-0812">Transmembrane</keyword>
<evidence type="ECO:0000256" key="2">
    <source>
        <dbReference type="ARBA" id="ARBA00022448"/>
    </source>
</evidence>
<sequence length="435" mass="49733">MDIALTFFRTFEAEGELISTRKDIVRKYMRGRFAIDAFSTAPISYVAFAAGSTNPAYRVNRMLRLGRLADFFLSWEKNSNLKPSVIGIIKIVFVVLYMSHFVGCCFHGLTLLVNSTTFTSTANFHQRSFWSRYFRSFYWALISLTGYNASTPVHWAEVAMGVAVTIISIALFGTIIGIFGNLLTNLDSSKLYFRQKMDGINDYMRYKKIPPELQEEVRNYFMYLWKSGKGLDKNKVLDDLPPYLKNKMSTFLNSELIKKVPLFASSKDDTEFITEVVKCLRSRICLPNSFVVRKGEIGTEMYFVSRGELNVINDQHLVVATLKDGMFFGEIAIMYDTKRTASIVARTYCDMFVLTKDDFKKVLRKFPASSREVQEIAKTRYNQTSTMEASKSQREMQEEEEDRDELEAHLPAPRRPSPDSDGESEEMASVAPEAS</sequence>
<dbReference type="GO" id="GO:0016020">
    <property type="term" value="C:membrane"/>
    <property type="evidence" value="ECO:0007669"/>
    <property type="project" value="UniProtKB-SubCell"/>
</dbReference>
<dbReference type="Gene3D" id="1.10.287.630">
    <property type="entry name" value="Helix hairpin bin"/>
    <property type="match status" value="1"/>
</dbReference>
<protein>
    <recommendedName>
        <fullName evidence="11">Cyclic nucleotide-binding domain-containing protein</fullName>
    </recommendedName>
</protein>
<dbReference type="GO" id="GO:0005221">
    <property type="term" value="F:intracellularly cyclic nucleotide-activated monoatomic cation channel activity"/>
    <property type="evidence" value="ECO:0007669"/>
    <property type="project" value="InterPro"/>
</dbReference>
<dbReference type="Pfam" id="PF00520">
    <property type="entry name" value="Ion_trans"/>
    <property type="match status" value="1"/>
</dbReference>
<dbReference type="SUPFAM" id="SSF81324">
    <property type="entry name" value="Voltage-gated potassium channels"/>
    <property type="match status" value="1"/>
</dbReference>
<dbReference type="CDD" id="cd00038">
    <property type="entry name" value="CAP_ED"/>
    <property type="match status" value="1"/>
</dbReference>
<dbReference type="Gene3D" id="2.60.120.10">
    <property type="entry name" value="Jelly Rolls"/>
    <property type="match status" value="1"/>
</dbReference>
<keyword evidence="4 10" id="KW-1133">Transmembrane helix</keyword>
<evidence type="ECO:0000313" key="12">
    <source>
        <dbReference type="EMBL" id="CAD9089716.1"/>
    </source>
</evidence>
<dbReference type="AlphaFoldDB" id="A0A7S1KYQ1"/>
<dbReference type="FunFam" id="2.60.120.10:FF:000057">
    <property type="entry name" value="Cyclic nucleotide-binding domain protein"/>
    <property type="match status" value="1"/>
</dbReference>
<evidence type="ECO:0000256" key="7">
    <source>
        <dbReference type="ARBA" id="ARBA00023286"/>
    </source>
</evidence>
<feature type="transmembrane region" description="Helical" evidence="10">
    <location>
        <begin position="162"/>
        <end position="184"/>
    </location>
</feature>
<organism evidence="12">
    <name type="scientific">Neobodo designis</name>
    <name type="common">Flagellated protozoan</name>
    <name type="synonym">Bodo designis</name>
    <dbReference type="NCBI Taxonomy" id="312471"/>
    <lineage>
        <taxon>Eukaryota</taxon>
        <taxon>Discoba</taxon>
        <taxon>Euglenozoa</taxon>
        <taxon>Kinetoplastea</taxon>
        <taxon>Metakinetoplastina</taxon>
        <taxon>Neobodonida</taxon>
        <taxon>Neobodo</taxon>
    </lineage>
</organism>
<feature type="transmembrane region" description="Helical" evidence="10">
    <location>
        <begin position="33"/>
        <end position="52"/>
    </location>
</feature>
<name>A0A7S1KYQ1_NEODS</name>
<dbReference type="PROSITE" id="PS50042">
    <property type="entry name" value="CNMP_BINDING_3"/>
    <property type="match status" value="1"/>
</dbReference>
<feature type="transmembrane region" description="Helical" evidence="10">
    <location>
        <begin position="133"/>
        <end position="150"/>
    </location>
</feature>
<dbReference type="EMBL" id="HBGF01001655">
    <property type="protein sequence ID" value="CAD9089716.1"/>
    <property type="molecule type" value="Transcribed_RNA"/>
</dbReference>
<evidence type="ECO:0000256" key="3">
    <source>
        <dbReference type="ARBA" id="ARBA00022692"/>
    </source>
</evidence>
<keyword evidence="7" id="KW-1071">Ligand-gated ion channel</keyword>
<dbReference type="InterPro" id="IPR005821">
    <property type="entry name" value="Ion_trans_dom"/>
</dbReference>
<keyword evidence="8" id="KW-0407">Ion channel</keyword>
<dbReference type="Pfam" id="PF00027">
    <property type="entry name" value="cNMP_binding"/>
    <property type="match status" value="1"/>
</dbReference>